<gene>
    <name evidence="8" type="ORF">SO694_0021507</name>
</gene>
<evidence type="ECO:0000256" key="6">
    <source>
        <dbReference type="SAM" id="SignalP"/>
    </source>
</evidence>
<organism evidence="8 9">
    <name type="scientific">Aureococcus anophagefferens</name>
    <name type="common">Harmful bloom alga</name>
    <dbReference type="NCBI Taxonomy" id="44056"/>
    <lineage>
        <taxon>Eukaryota</taxon>
        <taxon>Sar</taxon>
        <taxon>Stramenopiles</taxon>
        <taxon>Ochrophyta</taxon>
        <taxon>Pelagophyceae</taxon>
        <taxon>Pelagomonadales</taxon>
        <taxon>Pelagomonadaceae</taxon>
        <taxon>Aureococcus</taxon>
    </lineage>
</organism>
<feature type="domain" description="O-GlcNAc transferase C-terminal" evidence="7">
    <location>
        <begin position="635"/>
        <end position="709"/>
    </location>
</feature>
<name>A0ABR1FG08_AURAN</name>
<evidence type="ECO:0000256" key="1">
    <source>
        <dbReference type="ARBA" id="ARBA00004922"/>
    </source>
</evidence>
<accession>A0ABR1FG08</accession>
<comment type="pathway">
    <text evidence="1">Protein modification; protein glycosylation.</text>
</comment>
<keyword evidence="3" id="KW-0808">Transferase</keyword>
<evidence type="ECO:0000259" key="7">
    <source>
        <dbReference type="Pfam" id="PF13844"/>
    </source>
</evidence>
<dbReference type="Gene3D" id="3.40.50.11380">
    <property type="match status" value="1"/>
</dbReference>
<evidence type="ECO:0000256" key="3">
    <source>
        <dbReference type="ARBA" id="ARBA00022679"/>
    </source>
</evidence>
<dbReference type="InterPro" id="IPR029489">
    <property type="entry name" value="OGT/SEC/SPY_C"/>
</dbReference>
<keyword evidence="9" id="KW-1185">Reference proteome</keyword>
<dbReference type="InterPro" id="IPR051939">
    <property type="entry name" value="Glycosyltr_41/O-GlcNAc_trsf"/>
</dbReference>
<dbReference type="Proteomes" id="UP001363151">
    <property type="component" value="Unassembled WGS sequence"/>
</dbReference>
<sequence>MKHLLLVLLSLRAAGDAIYRVDSREACDETGAAPFCVDFVHAELEAAARAFCESTQICVAGEAASLAAEARRALLARGDAAEAELRRRFRCMLDRNATDGCQHGEDQTHDWLDNADGTARRKIATRRREAAALLAGDLPRPESSECEAPSEAHAAIRACPLARAYASIDVTPADLPVWDVDGGDVPPRAWATLGELFSEDEHYEHATAALLRSLELGLAALDPGRACMVDLHVATIAGAWGELDAAARVYGRAAARAAVLSEGARLDGRENDFRDYGAMATASRLNAAMLLPPIVPRSAELAAARARLRRDLEILAAADFAPVREDLFLQRIGRTLFYLAHQCEPEVEEQKLLAALLAKVAPSLVEASPELARRRPAAATRVAFVSAYLCDHSIGKMLAEVLFFLNQDARLQVFALHLENGHAARPGDHVRQFLEAHLGADRSLVLPATLAGARGAVLDLGVDVLLYPDVGMEITSYFLAFSRLARVQVVWWGHPVTTGLASVDYFLGLDTEVDGASDHYAEQLVRASWVNTAPFQIKALERQPRGDLLERDPGGALYLILGRLFKVHALFDDILLDVLEADPTGVVAVVSEPQRQLTSLMFRRLRASAGARNRAHLLERLRVVDYWNYVNALSNARVALDTYPYGGCLTALDALSNGVPLVVLPGPLERGRHAMSIYGQMNLTDFVARDAADYVRLAVALATDDDVHARAVGEIRAKYPDAHRAGDVAAEWAGAFLRM</sequence>
<dbReference type="Pfam" id="PF13844">
    <property type="entry name" value="Glyco_transf_41"/>
    <property type="match status" value="1"/>
</dbReference>
<feature type="signal peptide" evidence="6">
    <location>
        <begin position="1"/>
        <end position="17"/>
    </location>
</feature>
<feature type="non-terminal residue" evidence="8">
    <location>
        <position position="739"/>
    </location>
</feature>
<reference evidence="8 9" key="1">
    <citation type="submission" date="2024-03" db="EMBL/GenBank/DDBJ databases">
        <title>Aureococcus anophagefferens CCMP1851 and Kratosvirus quantuckense: Draft genome of a second virus-susceptible host strain in the model system.</title>
        <authorList>
            <person name="Chase E."/>
            <person name="Truchon A.R."/>
            <person name="Schepens W."/>
            <person name="Wilhelm S.W."/>
        </authorList>
    </citation>
    <scope>NUCLEOTIDE SEQUENCE [LARGE SCALE GENOMIC DNA]</scope>
    <source>
        <strain evidence="8 9">CCMP1851</strain>
    </source>
</reference>
<dbReference type="EMBL" id="JBBJCI010000452">
    <property type="protein sequence ID" value="KAK7230167.1"/>
    <property type="molecule type" value="Genomic_DNA"/>
</dbReference>
<evidence type="ECO:0000313" key="8">
    <source>
        <dbReference type="EMBL" id="KAK7230167.1"/>
    </source>
</evidence>
<evidence type="ECO:0000256" key="4">
    <source>
        <dbReference type="ARBA" id="ARBA00022737"/>
    </source>
</evidence>
<dbReference type="PANTHER" id="PTHR44835">
    <property type="entry name" value="UDP-N-ACETYLGLUCOSAMINE--PEPTIDE N-ACETYLGLUCOSAMINYLTRANSFERASE SPINDLY-RELATED"/>
    <property type="match status" value="1"/>
</dbReference>
<evidence type="ECO:0000256" key="5">
    <source>
        <dbReference type="ARBA" id="ARBA00022803"/>
    </source>
</evidence>
<keyword evidence="6" id="KW-0732">Signal</keyword>
<keyword evidence="2" id="KW-0328">Glycosyltransferase</keyword>
<protein>
    <recommendedName>
        <fullName evidence="7">O-GlcNAc transferase C-terminal domain-containing protein</fullName>
    </recommendedName>
</protein>
<evidence type="ECO:0000313" key="9">
    <source>
        <dbReference type="Proteomes" id="UP001363151"/>
    </source>
</evidence>
<keyword evidence="4" id="KW-0677">Repeat</keyword>
<dbReference type="PANTHER" id="PTHR44835:SF1">
    <property type="entry name" value="PROTEIN O-GLCNAC TRANSFERASE"/>
    <property type="match status" value="1"/>
</dbReference>
<comment type="caution">
    <text evidence="8">The sequence shown here is derived from an EMBL/GenBank/DDBJ whole genome shotgun (WGS) entry which is preliminary data.</text>
</comment>
<proteinExistence type="predicted"/>
<dbReference type="Gene3D" id="3.40.50.2000">
    <property type="entry name" value="Glycogen Phosphorylase B"/>
    <property type="match status" value="1"/>
</dbReference>
<evidence type="ECO:0000256" key="2">
    <source>
        <dbReference type="ARBA" id="ARBA00022676"/>
    </source>
</evidence>
<keyword evidence="5" id="KW-0802">TPR repeat</keyword>
<feature type="chain" id="PRO_5046539157" description="O-GlcNAc transferase C-terminal domain-containing protein" evidence="6">
    <location>
        <begin position="18"/>
        <end position="739"/>
    </location>
</feature>